<feature type="signal peptide" evidence="1">
    <location>
        <begin position="1"/>
        <end position="24"/>
    </location>
</feature>
<evidence type="ECO:0000313" key="3">
    <source>
        <dbReference type="Proteomes" id="UP000557204"/>
    </source>
</evidence>
<evidence type="ECO:0000256" key="1">
    <source>
        <dbReference type="SAM" id="SignalP"/>
    </source>
</evidence>
<dbReference type="EMBL" id="JABFAJ010000007">
    <property type="protein sequence ID" value="NNU26731.1"/>
    <property type="molecule type" value="Genomic_DNA"/>
</dbReference>
<gene>
    <name evidence="2" type="ORF">HLI28_04130</name>
</gene>
<dbReference type="PROSITE" id="PS51257">
    <property type="entry name" value="PROKAR_LIPOPROTEIN"/>
    <property type="match status" value="1"/>
</dbReference>
<dbReference type="AlphaFoldDB" id="A0A849K1X3"/>
<reference evidence="2 3" key="1">
    <citation type="submission" date="2020-05" db="EMBL/GenBank/DDBJ databases">
        <title>Genome sequence of Isoptericola sp. JC619 isolated from Chilika lagoon, India.</title>
        <authorList>
            <person name="Kumar D."/>
            <person name="Appam K."/>
            <person name="Gandham S."/>
            <person name="Uppada J."/>
            <person name="Sasikala C."/>
            <person name="Venkata Ramana C."/>
        </authorList>
    </citation>
    <scope>NUCLEOTIDE SEQUENCE [LARGE SCALE GENOMIC DNA]</scope>
    <source>
        <strain evidence="2 3">JC619</strain>
    </source>
</reference>
<dbReference type="PROSITE" id="PS51318">
    <property type="entry name" value="TAT"/>
    <property type="match status" value="1"/>
</dbReference>
<proteinExistence type="predicted"/>
<comment type="caution">
    <text evidence="2">The sequence shown here is derived from an EMBL/GenBank/DDBJ whole genome shotgun (WGS) entry which is preliminary data.</text>
</comment>
<sequence>MPRRRHLLTTAALLPLLTAGCAGPEPGSASACAAPELTWATDTAAAGDAVALHGEGMHSGCEDGSGDTEEPFEFSAASLVVDGEPVEPGPAIPGTLAASEDGTFDMQVALPPDLAEGAQVTVELTVTEGASVVSDALTIGG</sequence>
<dbReference type="RefSeq" id="WP_171246242.1">
    <property type="nucleotide sequence ID" value="NZ_JABFAJ010000007.1"/>
</dbReference>
<accession>A0A849K1X3</accession>
<evidence type="ECO:0000313" key="2">
    <source>
        <dbReference type="EMBL" id="NNU26731.1"/>
    </source>
</evidence>
<dbReference type="InterPro" id="IPR006311">
    <property type="entry name" value="TAT_signal"/>
</dbReference>
<dbReference type="Proteomes" id="UP000557204">
    <property type="component" value="Unassembled WGS sequence"/>
</dbReference>
<protein>
    <submittedName>
        <fullName evidence="2">Uncharacterized protein</fullName>
    </submittedName>
</protein>
<feature type="chain" id="PRO_5038887948" evidence="1">
    <location>
        <begin position="25"/>
        <end position="141"/>
    </location>
</feature>
<keyword evidence="3" id="KW-1185">Reference proteome</keyword>
<organism evidence="2 3">
    <name type="scientific">Isoptericola sediminis</name>
    <dbReference type="NCBI Taxonomy" id="2733572"/>
    <lineage>
        <taxon>Bacteria</taxon>
        <taxon>Bacillati</taxon>
        <taxon>Actinomycetota</taxon>
        <taxon>Actinomycetes</taxon>
        <taxon>Micrococcales</taxon>
        <taxon>Promicromonosporaceae</taxon>
        <taxon>Isoptericola</taxon>
    </lineage>
</organism>
<keyword evidence="1" id="KW-0732">Signal</keyword>
<name>A0A849K1X3_9MICO</name>